<accession>G7ZDT5</accession>
<dbReference type="InterPro" id="IPR046047">
    <property type="entry name" value="DUF6005"/>
</dbReference>
<dbReference type="PROSITE" id="PS50075">
    <property type="entry name" value="CARRIER"/>
    <property type="match status" value="1"/>
</dbReference>
<dbReference type="AlphaFoldDB" id="G7ZDT5"/>
<feature type="domain" description="Carrier" evidence="1">
    <location>
        <begin position="8"/>
        <end position="86"/>
    </location>
</feature>
<organism evidence="2 3">
    <name type="scientific">Azospirillum lipoferum (strain 4B)</name>
    <dbReference type="NCBI Taxonomy" id="862719"/>
    <lineage>
        <taxon>Bacteria</taxon>
        <taxon>Pseudomonadati</taxon>
        <taxon>Pseudomonadota</taxon>
        <taxon>Alphaproteobacteria</taxon>
        <taxon>Rhodospirillales</taxon>
        <taxon>Azospirillaceae</taxon>
        <taxon>Azospirillum</taxon>
    </lineage>
</organism>
<dbReference type="Proteomes" id="UP000005667">
    <property type="component" value="Plasmid AZO_p2"/>
</dbReference>
<name>G7ZDT5_AZOL4</name>
<geneLocation type="plasmid" evidence="2 3">
    <name>AZO_p2</name>
</geneLocation>
<dbReference type="Pfam" id="PF19468">
    <property type="entry name" value="DUF6005"/>
    <property type="match status" value="1"/>
</dbReference>
<proteinExistence type="predicted"/>
<reference evidence="3" key="1">
    <citation type="journal article" date="2011" name="PLoS Genet.">
        <title>Azospirillum genomes reveal transition of bacteria from aquatic to terrestrial environments.</title>
        <authorList>
            <person name="Wisniewski-Dye F."/>
            <person name="Borziak K."/>
            <person name="Khalsa-Moyers G."/>
            <person name="Alexandre G."/>
            <person name="Sukharnikov L.O."/>
            <person name="Wuichet K."/>
            <person name="Hurst G.B."/>
            <person name="McDonald W.H."/>
            <person name="Robertson J.S."/>
            <person name="Barbe V."/>
            <person name="Calteau A."/>
            <person name="Rouy Z."/>
            <person name="Mangenot S."/>
            <person name="Prigent-Combaret C."/>
            <person name="Normand P."/>
            <person name="Boyer M."/>
            <person name="Siguier P."/>
            <person name="Dessaux Y."/>
            <person name="Elmerich C."/>
            <person name="Condemine G."/>
            <person name="Krishnen G."/>
            <person name="Kennedy I."/>
            <person name="Paterson A.H."/>
            <person name="Gonzalez V."/>
            <person name="Mavingui P."/>
            <person name="Zhulin I.B."/>
        </authorList>
    </citation>
    <scope>NUCLEOTIDE SEQUENCE [LARGE SCALE GENOMIC DNA]</scope>
    <source>
        <strain evidence="3">4B</strain>
    </source>
</reference>
<dbReference type="EMBL" id="FQ311870">
    <property type="protein sequence ID" value="CBS89724.1"/>
    <property type="molecule type" value="Genomic_DNA"/>
</dbReference>
<dbReference type="InterPro" id="IPR009081">
    <property type="entry name" value="PP-bd_ACP"/>
</dbReference>
<dbReference type="HOGENOM" id="CLU_052637_0_0_5"/>
<dbReference type="SUPFAM" id="SSF47336">
    <property type="entry name" value="ACP-like"/>
    <property type="match status" value="1"/>
</dbReference>
<dbReference type="InterPro" id="IPR036736">
    <property type="entry name" value="ACP-like_sf"/>
</dbReference>
<keyword evidence="3" id="KW-1185">Reference proteome</keyword>
<keyword evidence="2" id="KW-0614">Plasmid</keyword>
<evidence type="ECO:0000313" key="2">
    <source>
        <dbReference type="EMBL" id="CBS89724.1"/>
    </source>
</evidence>
<sequence length="431" mass="48575">MTSAMTENEVVDAIHTVLRDHLQNRHLDRFGPDARLNEDLYLDSVLMMELFLQLELSFGLEAPDELITSRDLATVADVAGLFAGTRPAAAAEELPPGSVHGEEYQDLKIHCFVSCVCDALKRAGIDHRPFYFGVWDAGFEVGADRVLRYHGPTVSHDFFRDWYRRLYGAEVRQWYDHGRSKEDNLALLVDLVERRSDSLSIMAMIDLFHLPERENKFNQNPFPHYLMLETGSDPAVFMVRDPDFRWEGEIARDRIATAFLQPSVAGGYLFDRRELRPARPADIAAYFEACFLPDANPLTAAVRGILTAHLDGTDGLSPAGLSHALRELPVFAIRKYACEHGFAFFWRALRLPDDSFLARCDEIEELFQGFKSLQYGILRLAQTGDTGLAPDLFARLDLLDRQETALKGELAAVFRQWRAAAIPAPLSAEVA</sequence>
<protein>
    <recommendedName>
        <fullName evidence="1">Carrier domain-containing protein</fullName>
    </recommendedName>
</protein>
<dbReference type="Gene3D" id="1.10.1200.10">
    <property type="entry name" value="ACP-like"/>
    <property type="match status" value="1"/>
</dbReference>
<dbReference type="KEGG" id="ali:AZOLI_p20607"/>
<evidence type="ECO:0000313" key="3">
    <source>
        <dbReference type="Proteomes" id="UP000005667"/>
    </source>
</evidence>
<gene>
    <name evidence="2" type="ordered locus">AZOLI_p20607</name>
</gene>
<evidence type="ECO:0000259" key="1">
    <source>
        <dbReference type="PROSITE" id="PS50075"/>
    </source>
</evidence>